<feature type="transmembrane region" description="Helical" evidence="7">
    <location>
        <begin position="44"/>
        <end position="64"/>
    </location>
</feature>
<dbReference type="AlphaFoldDB" id="A0ABD2PG87"/>
<comment type="caution">
    <text evidence="8">The sequence shown here is derived from an EMBL/GenBank/DDBJ whole genome shotgun (WGS) entry which is preliminary data.</text>
</comment>
<name>A0ABD2PG87_9CUCU</name>
<dbReference type="GO" id="GO:0005765">
    <property type="term" value="C:lysosomal membrane"/>
    <property type="evidence" value="ECO:0007669"/>
    <property type="project" value="UniProtKB-SubCell"/>
</dbReference>
<dbReference type="Proteomes" id="UP001516400">
    <property type="component" value="Unassembled WGS sequence"/>
</dbReference>
<dbReference type="InterPro" id="IPR003492">
    <property type="entry name" value="Battenin_disease_Cln3"/>
</dbReference>
<dbReference type="InterPro" id="IPR036259">
    <property type="entry name" value="MFS_trans_sf"/>
</dbReference>
<evidence type="ECO:0000256" key="3">
    <source>
        <dbReference type="ARBA" id="ARBA00022448"/>
    </source>
</evidence>
<evidence type="ECO:0000313" key="8">
    <source>
        <dbReference type="EMBL" id="KAL3289972.1"/>
    </source>
</evidence>
<feature type="transmembrane region" description="Helical" evidence="7">
    <location>
        <begin position="387"/>
        <end position="407"/>
    </location>
</feature>
<protein>
    <recommendedName>
        <fullName evidence="7">Battenin</fullName>
    </recommendedName>
</protein>
<keyword evidence="4 7" id="KW-0812">Transmembrane</keyword>
<evidence type="ECO:0000256" key="7">
    <source>
        <dbReference type="RuleBase" id="RU361113"/>
    </source>
</evidence>
<dbReference type="PIRSF" id="PIRSF015974">
    <property type="entry name" value="CLN3_BTN1"/>
    <property type="match status" value="1"/>
</dbReference>
<keyword evidence="3" id="KW-0813">Transport</keyword>
<keyword evidence="7" id="KW-0458">Lysosome</keyword>
<feature type="transmembrane region" description="Helical" evidence="7">
    <location>
        <begin position="348"/>
        <end position="367"/>
    </location>
</feature>
<feature type="transmembrane region" description="Helical" evidence="7">
    <location>
        <begin position="84"/>
        <end position="103"/>
    </location>
</feature>
<comment type="subcellular location">
    <subcellularLocation>
        <location evidence="1">Endomembrane system</location>
        <topology evidence="1">Multi-pass membrane protein</topology>
    </subcellularLocation>
    <subcellularLocation>
        <location evidence="7">Lysosome membrane</location>
        <topology evidence="7">Multi-pass membrane protein</topology>
    </subcellularLocation>
</comment>
<evidence type="ECO:0000256" key="4">
    <source>
        <dbReference type="ARBA" id="ARBA00022692"/>
    </source>
</evidence>
<dbReference type="EMBL" id="JABFTP020000186">
    <property type="protein sequence ID" value="KAL3289972.1"/>
    <property type="molecule type" value="Genomic_DNA"/>
</dbReference>
<accession>A0ABD2PG87</accession>
<feature type="transmembrane region" description="Helical" evidence="7">
    <location>
        <begin position="201"/>
        <end position="219"/>
    </location>
</feature>
<keyword evidence="9" id="KW-1185">Reference proteome</keyword>
<proteinExistence type="inferred from homology"/>
<evidence type="ECO:0000256" key="2">
    <source>
        <dbReference type="ARBA" id="ARBA00007467"/>
    </source>
</evidence>
<organism evidence="8 9">
    <name type="scientific">Cryptolaemus montrouzieri</name>
    <dbReference type="NCBI Taxonomy" id="559131"/>
    <lineage>
        <taxon>Eukaryota</taxon>
        <taxon>Metazoa</taxon>
        <taxon>Ecdysozoa</taxon>
        <taxon>Arthropoda</taxon>
        <taxon>Hexapoda</taxon>
        <taxon>Insecta</taxon>
        <taxon>Pterygota</taxon>
        <taxon>Neoptera</taxon>
        <taxon>Endopterygota</taxon>
        <taxon>Coleoptera</taxon>
        <taxon>Polyphaga</taxon>
        <taxon>Cucujiformia</taxon>
        <taxon>Coccinelloidea</taxon>
        <taxon>Coccinellidae</taxon>
        <taxon>Scymninae</taxon>
        <taxon>Scymnini</taxon>
        <taxon>Cryptolaemus</taxon>
    </lineage>
</organism>
<feature type="transmembrane region" description="Helical" evidence="7">
    <location>
        <begin position="109"/>
        <end position="134"/>
    </location>
</feature>
<dbReference type="SUPFAM" id="SSF103473">
    <property type="entry name" value="MFS general substrate transporter"/>
    <property type="match status" value="1"/>
</dbReference>
<comment type="similarity">
    <text evidence="2 7">Belongs to the battenin family.</text>
</comment>
<dbReference type="InterPro" id="IPR018460">
    <property type="entry name" value="Battenin_disease_Cln3_subgr"/>
</dbReference>
<keyword evidence="6 7" id="KW-0472">Membrane</keyword>
<sequence>MNPTQYKAVVTFDPGTMPEFNSKAELVHQAVPVENKSTPWRSLVAYWILGLCNNFGYVVMLTAADDIIKNHSGSHDEEKGPRDCVYMSTGAILLADVLPALIIKLCAPFIPFFVHVRVALCIVVASAGFIMVAFSDTITMSIAGVVLTSFCSGLGEATYLQYSAFYDKNVLSTWSSGTGGAGVFGAASYTILTIFGMKNTLLIMLIVPITMGVSFWIILPRPSEEDQKTIEVQKRVNTEEISDPKTAFINKIKKIPSLMKYMIPLGTVYLFEYFINQGTFELIKIKNDFVDTKDQYHWLQVDYQVGVFLSRSSVNLFHVRHIWIFSVLQFFNVILFTTEAMYYYIPHFWIMLVLTLWEGLLGGAAYVNTFYRVSSETKEEDKQFSLAATSFSDSIGITLAGIVAILVHNKICDMPLP</sequence>
<gene>
    <name evidence="8" type="ORF">HHI36_023355</name>
</gene>
<dbReference type="GO" id="GO:0012505">
    <property type="term" value="C:endomembrane system"/>
    <property type="evidence" value="ECO:0007669"/>
    <property type="project" value="UniProtKB-SubCell"/>
</dbReference>
<evidence type="ECO:0000313" key="9">
    <source>
        <dbReference type="Proteomes" id="UP001516400"/>
    </source>
</evidence>
<feature type="transmembrane region" description="Helical" evidence="7">
    <location>
        <begin position="174"/>
        <end position="194"/>
    </location>
</feature>
<evidence type="ECO:0000256" key="1">
    <source>
        <dbReference type="ARBA" id="ARBA00004127"/>
    </source>
</evidence>
<dbReference type="Pfam" id="PF02487">
    <property type="entry name" value="CLN3"/>
    <property type="match status" value="1"/>
</dbReference>
<dbReference type="PANTHER" id="PTHR10981:SF0">
    <property type="entry name" value="BATTENIN"/>
    <property type="match status" value="1"/>
</dbReference>
<feature type="transmembrane region" description="Helical" evidence="7">
    <location>
        <begin position="141"/>
        <end position="162"/>
    </location>
</feature>
<keyword evidence="5 7" id="KW-1133">Transmembrane helix</keyword>
<dbReference type="PANTHER" id="PTHR10981">
    <property type="entry name" value="BATTENIN"/>
    <property type="match status" value="1"/>
</dbReference>
<evidence type="ECO:0000256" key="6">
    <source>
        <dbReference type="ARBA" id="ARBA00023136"/>
    </source>
</evidence>
<evidence type="ECO:0000256" key="5">
    <source>
        <dbReference type="ARBA" id="ARBA00022989"/>
    </source>
</evidence>
<feature type="transmembrane region" description="Helical" evidence="7">
    <location>
        <begin position="317"/>
        <end position="336"/>
    </location>
</feature>
<dbReference type="PRINTS" id="PR01315">
    <property type="entry name" value="BATTENIN"/>
</dbReference>
<reference evidence="8 9" key="1">
    <citation type="journal article" date="2021" name="BMC Biol.">
        <title>Horizontally acquired antibacterial genes associated with adaptive radiation of ladybird beetles.</title>
        <authorList>
            <person name="Li H.S."/>
            <person name="Tang X.F."/>
            <person name="Huang Y.H."/>
            <person name="Xu Z.Y."/>
            <person name="Chen M.L."/>
            <person name="Du X.Y."/>
            <person name="Qiu B.Y."/>
            <person name="Chen P.T."/>
            <person name="Zhang W."/>
            <person name="Slipinski A."/>
            <person name="Escalona H.E."/>
            <person name="Waterhouse R.M."/>
            <person name="Zwick A."/>
            <person name="Pang H."/>
        </authorList>
    </citation>
    <scope>NUCLEOTIDE SEQUENCE [LARGE SCALE GENOMIC DNA]</scope>
    <source>
        <strain evidence="8">SYSU2018</strain>
    </source>
</reference>
<dbReference type="Gene3D" id="1.20.1250.20">
    <property type="entry name" value="MFS general substrate transporter like domains"/>
    <property type="match status" value="1"/>
</dbReference>